<organism evidence="2 3">
    <name type="scientific">Solilutibacter tolerans</name>
    <dbReference type="NCBI Taxonomy" id="1604334"/>
    <lineage>
        <taxon>Bacteria</taxon>
        <taxon>Pseudomonadati</taxon>
        <taxon>Pseudomonadota</taxon>
        <taxon>Gammaproteobacteria</taxon>
        <taxon>Lysobacterales</taxon>
        <taxon>Lysobacteraceae</taxon>
        <taxon>Solilutibacter</taxon>
    </lineage>
</organism>
<dbReference type="OrthoDB" id="982062at2"/>
<reference evidence="3" key="1">
    <citation type="submission" date="2017-01" db="EMBL/GenBank/DDBJ databases">
        <authorList>
            <person name="Varghese N."/>
            <person name="Submissions S."/>
        </authorList>
    </citation>
    <scope>NUCLEOTIDE SEQUENCE [LARGE SCALE GENOMIC DNA]</scope>
    <source>
        <strain evidence="3">UM1</strain>
    </source>
</reference>
<feature type="transmembrane region" description="Helical" evidence="1">
    <location>
        <begin position="126"/>
        <end position="149"/>
    </location>
</feature>
<dbReference type="AlphaFoldDB" id="A0A1N6TQQ5"/>
<evidence type="ECO:0000313" key="2">
    <source>
        <dbReference type="EMBL" id="SIQ55396.1"/>
    </source>
</evidence>
<keyword evidence="3" id="KW-1185">Reference proteome</keyword>
<proteinExistence type="predicted"/>
<keyword evidence="1" id="KW-1133">Transmembrane helix</keyword>
<name>A0A1N6TQQ5_9GAMM</name>
<sequence>MSRDVASVPVRAHASMRNIFQGLSYLQYPALIVALGYIFKSGLAVASIKTAGWLPIYDDWNYALLYAGVGIGLSSLQDPTKTQNEMSRRVWQDPRKGRWMLMVLAAYALGAMVFGLIGAYLAEDTIVNQLSLGLVAFGLGMVGLLKTAIEMREHHRMDKQPEVFVEGGRA</sequence>
<dbReference type="Proteomes" id="UP000241788">
    <property type="component" value="Unassembled WGS sequence"/>
</dbReference>
<dbReference type="EMBL" id="FTLW01000003">
    <property type="protein sequence ID" value="SIQ55396.1"/>
    <property type="molecule type" value="Genomic_DNA"/>
</dbReference>
<protein>
    <submittedName>
        <fullName evidence="2">Uncharacterized protein</fullName>
    </submittedName>
</protein>
<accession>A0A1N6TQQ5</accession>
<evidence type="ECO:0000313" key="3">
    <source>
        <dbReference type="Proteomes" id="UP000241788"/>
    </source>
</evidence>
<dbReference type="STRING" id="1604334.SAMN05421546_1435"/>
<feature type="transmembrane region" description="Helical" evidence="1">
    <location>
        <begin position="60"/>
        <end position="78"/>
    </location>
</feature>
<feature type="transmembrane region" description="Helical" evidence="1">
    <location>
        <begin position="25"/>
        <end position="48"/>
    </location>
</feature>
<evidence type="ECO:0000256" key="1">
    <source>
        <dbReference type="SAM" id="Phobius"/>
    </source>
</evidence>
<keyword evidence="1" id="KW-0812">Transmembrane</keyword>
<feature type="transmembrane region" description="Helical" evidence="1">
    <location>
        <begin position="99"/>
        <end position="120"/>
    </location>
</feature>
<keyword evidence="1" id="KW-0472">Membrane</keyword>
<gene>
    <name evidence="2" type="ORF">SAMN05421546_1435</name>
</gene>
<dbReference type="RefSeq" id="WP_083688354.1">
    <property type="nucleotide sequence ID" value="NZ_FTLW01000003.1"/>
</dbReference>